<dbReference type="Pfam" id="PF02954">
    <property type="entry name" value="HTH_8"/>
    <property type="match status" value="1"/>
</dbReference>
<name>A0ABV3YWB8_9PSED</name>
<keyword evidence="2" id="KW-0067">ATP-binding</keyword>
<dbReference type="InterPro" id="IPR009057">
    <property type="entry name" value="Homeodomain-like_sf"/>
</dbReference>
<dbReference type="Gene3D" id="1.10.8.60">
    <property type="match status" value="1"/>
</dbReference>
<dbReference type="PANTHER" id="PTHR32071">
    <property type="entry name" value="TRANSCRIPTIONAL REGULATORY PROTEIN"/>
    <property type="match status" value="1"/>
</dbReference>
<dbReference type="Proteomes" id="UP001560296">
    <property type="component" value="Unassembled WGS sequence"/>
</dbReference>
<evidence type="ECO:0000313" key="8">
    <source>
        <dbReference type="Proteomes" id="UP001560296"/>
    </source>
</evidence>
<keyword evidence="8" id="KW-1185">Reference proteome</keyword>
<dbReference type="Pfam" id="PF00158">
    <property type="entry name" value="Sigma54_activat"/>
    <property type="match status" value="1"/>
</dbReference>
<organism evidence="7 8">
    <name type="scientific">Pseudomonas zhanjiangensis</name>
    <dbReference type="NCBI Taxonomy" id="3239015"/>
    <lineage>
        <taxon>Bacteria</taxon>
        <taxon>Pseudomonadati</taxon>
        <taxon>Pseudomonadota</taxon>
        <taxon>Gammaproteobacteria</taxon>
        <taxon>Pseudomonadales</taxon>
        <taxon>Pseudomonadaceae</taxon>
        <taxon>Pseudomonas</taxon>
    </lineage>
</organism>
<dbReference type="Pfam" id="PF25601">
    <property type="entry name" value="AAA_lid_14"/>
    <property type="match status" value="1"/>
</dbReference>
<keyword evidence="3" id="KW-0805">Transcription regulation</keyword>
<evidence type="ECO:0000256" key="2">
    <source>
        <dbReference type="ARBA" id="ARBA00022840"/>
    </source>
</evidence>
<dbReference type="InterPro" id="IPR002078">
    <property type="entry name" value="Sigma_54_int"/>
</dbReference>
<feature type="domain" description="Sigma-54 factor interaction" evidence="6">
    <location>
        <begin position="146"/>
        <end position="374"/>
    </location>
</feature>
<dbReference type="Pfam" id="PF06490">
    <property type="entry name" value="FleQ"/>
    <property type="match status" value="1"/>
</dbReference>
<protein>
    <submittedName>
        <fullName evidence="7">Sigma-54-dependent transcriptional regulator</fullName>
    </submittedName>
</protein>
<dbReference type="SMART" id="SM00382">
    <property type="entry name" value="AAA"/>
    <property type="match status" value="1"/>
</dbReference>
<dbReference type="CDD" id="cd00009">
    <property type="entry name" value="AAA"/>
    <property type="match status" value="1"/>
</dbReference>
<dbReference type="InterPro" id="IPR025943">
    <property type="entry name" value="Sigma_54_int_dom_ATP-bd_2"/>
</dbReference>
<dbReference type="InterPro" id="IPR025662">
    <property type="entry name" value="Sigma_54_int_dom_ATP-bd_1"/>
</dbReference>
<dbReference type="InterPro" id="IPR002197">
    <property type="entry name" value="HTH_Fis"/>
</dbReference>
<dbReference type="SUPFAM" id="SSF52540">
    <property type="entry name" value="P-loop containing nucleoside triphosphate hydrolases"/>
    <property type="match status" value="1"/>
</dbReference>
<dbReference type="PRINTS" id="PR01590">
    <property type="entry name" value="HTHFIS"/>
</dbReference>
<keyword evidence="4" id="KW-0238">DNA-binding</keyword>
<dbReference type="PROSITE" id="PS00676">
    <property type="entry name" value="SIGMA54_INTERACT_2"/>
    <property type="match status" value="1"/>
</dbReference>
<dbReference type="SUPFAM" id="SSF52172">
    <property type="entry name" value="CheY-like"/>
    <property type="match status" value="1"/>
</dbReference>
<dbReference type="RefSeq" id="WP_369288040.1">
    <property type="nucleotide sequence ID" value="NZ_JBFTEG010000010.1"/>
</dbReference>
<proteinExistence type="predicted"/>
<dbReference type="PROSITE" id="PS00675">
    <property type="entry name" value="SIGMA54_INTERACT_1"/>
    <property type="match status" value="1"/>
</dbReference>
<sequence>MWRETKILLIDDNSERRRDLAVILNFLGEEHIACGSDLWSAAVQQLESSRAVLSVLLGDVQAKGGALEVLKQLAAWDEFLPILLVDEHHSADWPDELRRRVLTTVEMPPSYNKLLDSLHRAQVYREMYDQARERGRQREPNLFRSLVGTSRAIQQVRQMMQQVADTEASVLILGESGTGKEVVARNLHYHSKRREGPFVPVNCGAIPAELLESELFGHEKGAFTGAITSRAGRFELANGGTLFLDEIGDMPLPMQVKLLRVLQERTFERVGSNKTQNADVRIIAATHKNLEKMIEEGSFREDLYYRLNVFPIEMAPLRERIEDIPLLMNELISRMEHEKRGSIRFNSAAIMSLCRHDWAGNVRELANLVERMAIMHPYGVIGVGELPKKFRHVDDEDEQLAANLRTELEERAAIVSGLPGVTTQALLPSEGLDLKDYLGNLEQGLIQQALDDANGVVARAAERLRIRRTTLVEKMRKYGMSRRDEEVQDDA</sequence>
<dbReference type="PANTHER" id="PTHR32071:SF117">
    <property type="entry name" value="PTS-DEPENDENT DIHYDROXYACETONE KINASE OPERON REGULATORY PROTEIN-RELATED"/>
    <property type="match status" value="1"/>
</dbReference>
<evidence type="ECO:0000256" key="3">
    <source>
        <dbReference type="ARBA" id="ARBA00023015"/>
    </source>
</evidence>
<evidence type="ECO:0000256" key="5">
    <source>
        <dbReference type="ARBA" id="ARBA00023163"/>
    </source>
</evidence>
<dbReference type="InterPro" id="IPR027417">
    <property type="entry name" value="P-loop_NTPase"/>
</dbReference>
<evidence type="ECO:0000313" key="7">
    <source>
        <dbReference type="EMBL" id="MEX6503073.1"/>
    </source>
</evidence>
<reference evidence="7 8" key="1">
    <citation type="submission" date="2024-07" db="EMBL/GenBank/DDBJ databases">
        <authorList>
            <person name="Li M."/>
        </authorList>
    </citation>
    <scope>NUCLEOTIDE SEQUENCE [LARGE SCALE GENOMIC DNA]</scope>
    <source>
        <strain evidence="7 8">25A3E</strain>
    </source>
</reference>
<dbReference type="InterPro" id="IPR011006">
    <property type="entry name" value="CheY-like_superfamily"/>
</dbReference>
<keyword evidence="5" id="KW-0804">Transcription</keyword>
<keyword evidence="1" id="KW-0547">Nucleotide-binding</keyword>
<dbReference type="SUPFAM" id="SSF46689">
    <property type="entry name" value="Homeodomain-like"/>
    <property type="match status" value="1"/>
</dbReference>
<evidence type="ECO:0000256" key="4">
    <source>
        <dbReference type="ARBA" id="ARBA00023125"/>
    </source>
</evidence>
<dbReference type="EMBL" id="JBFTEG010000010">
    <property type="protein sequence ID" value="MEX6503073.1"/>
    <property type="molecule type" value="Genomic_DNA"/>
</dbReference>
<dbReference type="InterPro" id="IPR058031">
    <property type="entry name" value="AAA_lid_NorR"/>
</dbReference>
<gene>
    <name evidence="7" type="ORF">AB5S05_13465</name>
</gene>
<dbReference type="PROSITE" id="PS50045">
    <property type="entry name" value="SIGMA54_INTERACT_4"/>
    <property type="match status" value="1"/>
</dbReference>
<accession>A0ABV3YWB8</accession>
<evidence type="ECO:0000256" key="1">
    <source>
        <dbReference type="ARBA" id="ARBA00022741"/>
    </source>
</evidence>
<dbReference type="InterPro" id="IPR010518">
    <property type="entry name" value="FleQ"/>
</dbReference>
<dbReference type="Gene3D" id="3.40.50.300">
    <property type="entry name" value="P-loop containing nucleotide triphosphate hydrolases"/>
    <property type="match status" value="1"/>
</dbReference>
<dbReference type="Gene3D" id="1.10.10.60">
    <property type="entry name" value="Homeodomain-like"/>
    <property type="match status" value="1"/>
</dbReference>
<comment type="caution">
    <text evidence="7">The sequence shown here is derived from an EMBL/GenBank/DDBJ whole genome shotgun (WGS) entry which is preliminary data.</text>
</comment>
<dbReference type="Gene3D" id="3.40.50.2300">
    <property type="match status" value="1"/>
</dbReference>
<evidence type="ECO:0000259" key="6">
    <source>
        <dbReference type="PROSITE" id="PS50045"/>
    </source>
</evidence>
<dbReference type="InterPro" id="IPR003593">
    <property type="entry name" value="AAA+_ATPase"/>
</dbReference>